<dbReference type="Proteomes" id="UP001246473">
    <property type="component" value="Unassembled WGS sequence"/>
</dbReference>
<proteinExistence type="predicted"/>
<protein>
    <recommendedName>
        <fullName evidence="2">HNH nuclease domain-containing protein</fullName>
    </recommendedName>
</protein>
<evidence type="ECO:0000313" key="4">
    <source>
        <dbReference type="Proteomes" id="UP001246473"/>
    </source>
</evidence>
<feature type="region of interest" description="Disordered" evidence="1">
    <location>
        <begin position="299"/>
        <end position="318"/>
    </location>
</feature>
<dbReference type="RefSeq" id="WP_278498741.1">
    <property type="nucleotide sequence ID" value="NZ_JANSLM010000028.1"/>
</dbReference>
<comment type="caution">
    <text evidence="3">The sequence shown here is derived from an EMBL/GenBank/DDBJ whole genome shotgun (WGS) entry which is preliminary data.</text>
</comment>
<evidence type="ECO:0000256" key="1">
    <source>
        <dbReference type="SAM" id="MobiDB-lite"/>
    </source>
</evidence>
<dbReference type="InterPro" id="IPR003615">
    <property type="entry name" value="HNH_nuc"/>
</dbReference>
<evidence type="ECO:0000313" key="3">
    <source>
        <dbReference type="EMBL" id="MDT8843680.1"/>
    </source>
</evidence>
<accession>A0AAP5QJC4</accession>
<evidence type="ECO:0000259" key="2">
    <source>
        <dbReference type="Pfam" id="PF13391"/>
    </source>
</evidence>
<sequence length="425" mass="48619">MNIEQRIQQIRRLPSLDELASMKKNTVDRSGLTEEIDQAFRDREFELFQEKTADRLKRRLEALTPLELRIIRGLAALWMTHERRFPPNRSIQALRNRDGDLIRFAEDVVSSGLESSGYRRLKAAGFDDLVFERVVLDHPDIFSQKARDNAQRRLQLLEQSSVEQSIVSNEQALEEGPFSTKDLLEAIGFRKLQPTAWYALRGDEIVFLSWVKEADFERGVARILADDGDSRPNFYHWRSQIKRIKAGEYRNAYVVFGYKGPDNANVQHSPELRLYAMKEIQQIGAEVYATIVPVDSHSQDDVDRDVASDKNDERSERAEQFTIAPVRPEQAAFRRALFERFDGRCALTGCAVAELLDAAHLPGRDWELGHNTADDGILLRADLHRALDTGLIRLDSRLRLVWVDSSVVHLYGSFVFANPLTGKAK</sequence>
<reference evidence="3" key="1">
    <citation type="submission" date="2022-08" db="EMBL/GenBank/DDBJ databases">
        <authorList>
            <person name="Kim S.-J."/>
        </authorList>
    </citation>
    <scope>NUCLEOTIDE SEQUENCE</scope>
    <source>
        <strain evidence="3">KJ</strain>
    </source>
</reference>
<organism evidence="3 4">
    <name type="scientific">Paraburkholderia fungorum</name>
    <dbReference type="NCBI Taxonomy" id="134537"/>
    <lineage>
        <taxon>Bacteria</taxon>
        <taxon>Pseudomonadati</taxon>
        <taxon>Pseudomonadota</taxon>
        <taxon>Betaproteobacteria</taxon>
        <taxon>Burkholderiales</taxon>
        <taxon>Burkholderiaceae</taxon>
        <taxon>Paraburkholderia</taxon>
    </lineage>
</organism>
<dbReference type="Pfam" id="PF13391">
    <property type="entry name" value="HNH_2"/>
    <property type="match status" value="1"/>
</dbReference>
<gene>
    <name evidence="3" type="ORF">ParKJ_40465</name>
</gene>
<feature type="domain" description="HNH nuclease" evidence="2">
    <location>
        <begin position="345"/>
        <end position="392"/>
    </location>
</feature>
<dbReference type="AlphaFoldDB" id="A0AAP5QJC4"/>
<dbReference type="EMBL" id="JANSLM010000028">
    <property type="protein sequence ID" value="MDT8843680.1"/>
    <property type="molecule type" value="Genomic_DNA"/>
</dbReference>
<name>A0AAP5QJC4_9BURK</name>